<sequence>MTTKMDLIGISERLSVRSPILQPLLKSYPTNNYQFLKTHQYLLLGILPIGTSSNSYSRNFPSRRNFKANNQVDAECVEASFSNFNRVVCFTWCTINPATPVRLYLGIFDLDGWYQAQMPNKIRYRYIILSGIYYVI</sequence>
<comment type="caution">
    <text evidence="2">The sequence shown here is derived from an EMBL/GenBank/DDBJ whole genome shotgun (WGS) entry which is preliminary data.</text>
</comment>
<evidence type="ECO:0000313" key="2">
    <source>
        <dbReference type="EMBL" id="VEL11270.1"/>
    </source>
</evidence>
<evidence type="ECO:0000313" key="3">
    <source>
        <dbReference type="Proteomes" id="UP000784294"/>
    </source>
</evidence>
<dbReference type="EMBL" id="CAAALY010011324">
    <property type="protein sequence ID" value="VEL11270.1"/>
    <property type="molecule type" value="Genomic_DNA"/>
</dbReference>
<reference evidence="2" key="1">
    <citation type="submission" date="2018-11" db="EMBL/GenBank/DDBJ databases">
        <authorList>
            <consortium name="Pathogen Informatics"/>
        </authorList>
    </citation>
    <scope>NUCLEOTIDE SEQUENCE</scope>
</reference>
<evidence type="ECO:0000259" key="1">
    <source>
        <dbReference type="Pfam" id="PF16687"/>
    </source>
</evidence>
<dbReference type="AlphaFoldDB" id="A0A448WGJ5"/>
<feature type="domain" description="ELYS beta-propeller" evidence="1">
    <location>
        <begin position="44"/>
        <end position="127"/>
    </location>
</feature>
<name>A0A448WGJ5_9PLAT</name>
<organism evidence="2 3">
    <name type="scientific">Protopolystoma xenopodis</name>
    <dbReference type="NCBI Taxonomy" id="117903"/>
    <lineage>
        <taxon>Eukaryota</taxon>
        <taxon>Metazoa</taxon>
        <taxon>Spiralia</taxon>
        <taxon>Lophotrochozoa</taxon>
        <taxon>Platyhelminthes</taxon>
        <taxon>Monogenea</taxon>
        <taxon>Polyopisthocotylea</taxon>
        <taxon>Polystomatidea</taxon>
        <taxon>Polystomatidae</taxon>
        <taxon>Protopolystoma</taxon>
    </lineage>
</organism>
<gene>
    <name evidence="2" type="ORF">PXEA_LOCUS4710</name>
</gene>
<dbReference type="Proteomes" id="UP000784294">
    <property type="component" value="Unassembled WGS sequence"/>
</dbReference>
<dbReference type="Pfam" id="PF16687">
    <property type="entry name" value="ELYS-bb"/>
    <property type="match status" value="1"/>
</dbReference>
<keyword evidence="3" id="KW-1185">Reference proteome</keyword>
<accession>A0A448WGJ5</accession>
<proteinExistence type="predicted"/>
<dbReference type="InterPro" id="IPR032040">
    <property type="entry name" value="ELYS-bb"/>
</dbReference>
<protein>
    <recommendedName>
        <fullName evidence="1">ELYS beta-propeller domain-containing protein</fullName>
    </recommendedName>
</protein>
<dbReference type="OrthoDB" id="20729at2759"/>